<dbReference type="Proteomes" id="UP000297736">
    <property type="component" value="Unassembled WGS sequence"/>
</dbReference>
<dbReference type="InterPro" id="IPR002935">
    <property type="entry name" value="SAM_O-MeTrfase"/>
</dbReference>
<dbReference type="PROSITE" id="PS51682">
    <property type="entry name" value="SAM_OMT_I"/>
    <property type="match status" value="1"/>
</dbReference>
<gene>
    <name evidence="4" type="ORF">EB834_12515</name>
</gene>
<evidence type="ECO:0000256" key="2">
    <source>
        <dbReference type="ARBA" id="ARBA00022679"/>
    </source>
</evidence>
<evidence type="ECO:0000256" key="3">
    <source>
        <dbReference type="ARBA" id="ARBA00022691"/>
    </source>
</evidence>
<organism evidence="4 5">
    <name type="scientific">Brevibacterium aurantiacum</name>
    <dbReference type="NCBI Taxonomy" id="273384"/>
    <lineage>
        <taxon>Bacteria</taxon>
        <taxon>Bacillati</taxon>
        <taxon>Actinomycetota</taxon>
        <taxon>Actinomycetes</taxon>
        <taxon>Micrococcales</taxon>
        <taxon>Brevibacteriaceae</taxon>
        <taxon>Brevibacterium</taxon>
    </lineage>
</organism>
<dbReference type="Pfam" id="PF01596">
    <property type="entry name" value="Methyltransf_3"/>
    <property type="match status" value="1"/>
</dbReference>
<evidence type="ECO:0000313" key="5">
    <source>
        <dbReference type="Proteomes" id="UP000297736"/>
    </source>
</evidence>
<keyword evidence="1" id="KW-0489">Methyltransferase</keyword>
<reference evidence="4 5" key="1">
    <citation type="submission" date="2018-10" db="EMBL/GenBank/DDBJ databases">
        <title>Brevibacterium genomes from Austrain hard cheese rinds.</title>
        <authorList>
            <person name="Anast J.M."/>
            <person name="Dzieciol M."/>
            <person name="Schultz D.L."/>
            <person name="Mann E."/>
            <person name="Wagner M."/>
            <person name="Schmitz-Esser S."/>
        </authorList>
    </citation>
    <scope>NUCLEOTIDE SEQUENCE [LARGE SCALE GENOMIC DNA]</scope>
    <source>
        <strain evidence="4 5">L261</strain>
    </source>
</reference>
<keyword evidence="3" id="KW-0949">S-adenosyl-L-methionine</keyword>
<dbReference type="GO" id="GO:0032259">
    <property type="term" value="P:methylation"/>
    <property type="evidence" value="ECO:0007669"/>
    <property type="project" value="UniProtKB-KW"/>
</dbReference>
<evidence type="ECO:0000256" key="1">
    <source>
        <dbReference type="ARBA" id="ARBA00022603"/>
    </source>
</evidence>
<proteinExistence type="predicted"/>
<accession>A0A4Z0KJJ6</accession>
<name>A0A4Z0KJJ6_BREAU</name>
<dbReference type="Gene3D" id="3.40.50.150">
    <property type="entry name" value="Vaccinia Virus protein VP39"/>
    <property type="match status" value="1"/>
</dbReference>
<evidence type="ECO:0008006" key="6">
    <source>
        <dbReference type="Google" id="ProtNLM"/>
    </source>
</evidence>
<keyword evidence="2" id="KW-0808">Transferase</keyword>
<dbReference type="InterPro" id="IPR029063">
    <property type="entry name" value="SAM-dependent_MTases_sf"/>
</dbReference>
<dbReference type="EMBL" id="RHFF01000011">
    <property type="protein sequence ID" value="TGD38323.1"/>
    <property type="molecule type" value="Genomic_DNA"/>
</dbReference>
<evidence type="ECO:0000313" key="4">
    <source>
        <dbReference type="EMBL" id="TGD38323.1"/>
    </source>
</evidence>
<comment type="caution">
    <text evidence="4">The sequence shown here is derived from an EMBL/GenBank/DDBJ whole genome shotgun (WGS) entry which is preliminary data.</text>
</comment>
<sequence length="75" mass="8148">MWDFIFLDAERPAYVDYWPDLVRVLAPGGLLAVDNVVSHADQVRDFRALVTGDPRVSEALAPTGAGALLVVRDPA</sequence>
<dbReference type="AlphaFoldDB" id="A0A4Z0KJJ6"/>
<dbReference type="GO" id="GO:0008171">
    <property type="term" value="F:O-methyltransferase activity"/>
    <property type="evidence" value="ECO:0007669"/>
    <property type="project" value="InterPro"/>
</dbReference>
<protein>
    <recommendedName>
        <fullName evidence="6">O-methyltransferase</fullName>
    </recommendedName>
</protein>
<dbReference type="SUPFAM" id="SSF53335">
    <property type="entry name" value="S-adenosyl-L-methionine-dependent methyltransferases"/>
    <property type="match status" value="1"/>
</dbReference>